<proteinExistence type="predicted"/>
<protein>
    <submittedName>
        <fullName evidence="1">Uncharacterized protein</fullName>
    </submittedName>
</protein>
<organism evidence="1 2">
    <name type="scientific">Trichinella pseudospiralis</name>
    <name type="common">Parasitic roundworm</name>
    <dbReference type="NCBI Taxonomy" id="6337"/>
    <lineage>
        <taxon>Eukaryota</taxon>
        <taxon>Metazoa</taxon>
        <taxon>Ecdysozoa</taxon>
        <taxon>Nematoda</taxon>
        <taxon>Enoplea</taxon>
        <taxon>Dorylaimia</taxon>
        <taxon>Trichinellida</taxon>
        <taxon>Trichinellidae</taxon>
        <taxon>Trichinella</taxon>
    </lineage>
</organism>
<evidence type="ECO:0000313" key="1">
    <source>
        <dbReference type="EMBL" id="KRY91670.1"/>
    </source>
</evidence>
<keyword evidence="2" id="KW-1185">Reference proteome</keyword>
<accession>A0A0V1G039</accession>
<reference evidence="1 2" key="1">
    <citation type="submission" date="2015-01" db="EMBL/GenBank/DDBJ databases">
        <title>Evolution of Trichinella species and genotypes.</title>
        <authorList>
            <person name="Korhonen P.K."/>
            <person name="Edoardo P."/>
            <person name="Giuseppe L.R."/>
            <person name="Gasser R.B."/>
        </authorList>
    </citation>
    <scope>NUCLEOTIDE SEQUENCE [LARGE SCALE GENOMIC DNA]</scope>
    <source>
        <strain evidence="1">ISS470</strain>
    </source>
</reference>
<dbReference type="EMBL" id="JYDT01000012">
    <property type="protein sequence ID" value="KRY91670.1"/>
    <property type="molecule type" value="Genomic_DNA"/>
</dbReference>
<evidence type="ECO:0000313" key="2">
    <source>
        <dbReference type="Proteomes" id="UP000054995"/>
    </source>
</evidence>
<name>A0A0V1G039_TRIPS</name>
<dbReference type="Proteomes" id="UP000054995">
    <property type="component" value="Unassembled WGS sequence"/>
</dbReference>
<comment type="caution">
    <text evidence="1">The sequence shown here is derived from an EMBL/GenBank/DDBJ whole genome shotgun (WGS) entry which is preliminary data.</text>
</comment>
<gene>
    <name evidence="1" type="ORF">T4D_9358</name>
</gene>
<sequence length="59" mass="7039">MMETMLKKTETLGPDGVEYYYSDPVYFFIFVLYILEKQRMKDKVNNSQGYTKKILTTDL</sequence>